<evidence type="ECO:0000313" key="8">
    <source>
        <dbReference type="EMBL" id="KAB8292348.1"/>
    </source>
</evidence>
<dbReference type="CDD" id="cd15886">
    <property type="entry name" value="SNARE_SEC9N"/>
    <property type="match status" value="1"/>
</dbReference>
<feature type="compositionally biased region" description="Gly residues" evidence="6">
    <location>
        <begin position="144"/>
        <end position="160"/>
    </location>
</feature>
<evidence type="ECO:0000256" key="1">
    <source>
        <dbReference type="ARBA" id="ARBA00009480"/>
    </source>
</evidence>
<name>A0A5N6JTE4_MONLA</name>
<dbReference type="SUPFAM" id="SSF58038">
    <property type="entry name" value="SNARE fusion complex"/>
    <property type="match status" value="2"/>
</dbReference>
<feature type="compositionally biased region" description="Polar residues" evidence="6">
    <location>
        <begin position="99"/>
        <end position="113"/>
    </location>
</feature>
<reference evidence="8 9" key="1">
    <citation type="submission" date="2019-06" db="EMBL/GenBank/DDBJ databases">
        <title>Genome Sequence of the Brown Rot Fungal Pathogen Monilinia laxa.</title>
        <authorList>
            <person name="De Miccolis Angelini R.M."/>
            <person name="Landi L."/>
            <person name="Abate D."/>
            <person name="Pollastro S."/>
            <person name="Romanazzi G."/>
            <person name="Faretra F."/>
        </authorList>
    </citation>
    <scope>NUCLEOTIDE SEQUENCE [LARGE SCALE GENOMIC DNA]</scope>
    <source>
        <strain evidence="8 9">Mlax316</strain>
    </source>
</reference>
<dbReference type="EMBL" id="VIGI01000013">
    <property type="protein sequence ID" value="KAB8292348.1"/>
    <property type="molecule type" value="Genomic_DNA"/>
</dbReference>
<dbReference type="FunFam" id="1.20.5.110:FF:000043">
    <property type="entry name" value="Protein transport protein sec9"/>
    <property type="match status" value="1"/>
</dbReference>
<dbReference type="Gene3D" id="1.20.5.110">
    <property type="match status" value="2"/>
</dbReference>
<evidence type="ECO:0000256" key="6">
    <source>
        <dbReference type="SAM" id="MobiDB-lite"/>
    </source>
</evidence>
<feature type="compositionally biased region" description="Low complexity" evidence="6">
    <location>
        <begin position="80"/>
        <end position="94"/>
    </location>
</feature>
<feature type="compositionally biased region" description="Basic and acidic residues" evidence="6">
    <location>
        <begin position="195"/>
        <end position="210"/>
    </location>
</feature>
<dbReference type="AlphaFoldDB" id="A0A5N6JTE4"/>
<feature type="compositionally biased region" description="Gly residues" evidence="6">
    <location>
        <begin position="125"/>
        <end position="135"/>
    </location>
</feature>
<protein>
    <recommendedName>
        <fullName evidence="4">Protein transport protein SEC9</fullName>
    </recommendedName>
</protein>
<dbReference type="GO" id="GO:0006887">
    <property type="term" value="P:exocytosis"/>
    <property type="evidence" value="ECO:0007669"/>
    <property type="project" value="TreeGrafter"/>
</dbReference>
<comment type="similarity">
    <text evidence="1">Belongs to the SNAP-25 family.</text>
</comment>
<accession>A0A5N6JTE4</accession>
<dbReference type="InterPro" id="IPR000727">
    <property type="entry name" value="T_SNARE_dom"/>
</dbReference>
<evidence type="ECO:0000256" key="5">
    <source>
        <dbReference type="SAM" id="Coils"/>
    </source>
</evidence>
<evidence type="ECO:0000313" key="9">
    <source>
        <dbReference type="Proteomes" id="UP000326757"/>
    </source>
</evidence>
<dbReference type="SMART" id="SM00397">
    <property type="entry name" value="t_SNARE"/>
    <property type="match status" value="2"/>
</dbReference>
<dbReference type="CDD" id="cd15857">
    <property type="entry name" value="SNARE_SEC9C"/>
    <property type="match status" value="1"/>
</dbReference>
<feature type="region of interest" description="Disordered" evidence="6">
    <location>
        <begin position="75"/>
        <end position="269"/>
    </location>
</feature>
<dbReference type="GO" id="GO:0005484">
    <property type="term" value="F:SNAP receptor activity"/>
    <property type="evidence" value="ECO:0007669"/>
    <property type="project" value="TreeGrafter"/>
</dbReference>
<organism evidence="8 9">
    <name type="scientific">Monilinia laxa</name>
    <name type="common">Brown rot fungus</name>
    <name type="synonym">Sclerotinia laxa</name>
    <dbReference type="NCBI Taxonomy" id="61186"/>
    <lineage>
        <taxon>Eukaryota</taxon>
        <taxon>Fungi</taxon>
        <taxon>Dikarya</taxon>
        <taxon>Ascomycota</taxon>
        <taxon>Pezizomycotina</taxon>
        <taxon>Leotiomycetes</taxon>
        <taxon>Helotiales</taxon>
        <taxon>Sclerotiniaceae</taxon>
        <taxon>Monilinia</taxon>
    </lineage>
</organism>
<dbReference type="PANTHER" id="PTHR19305:SF9">
    <property type="entry name" value="SYNAPTOSOMAL-ASSOCIATED PROTEIN 29"/>
    <property type="match status" value="1"/>
</dbReference>
<keyword evidence="9" id="KW-1185">Reference proteome</keyword>
<feature type="domain" description="T-SNARE coiled-coil homology" evidence="7">
    <location>
        <begin position="419"/>
        <end position="481"/>
    </location>
</feature>
<evidence type="ECO:0000256" key="4">
    <source>
        <dbReference type="ARBA" id="ARBA00072549"/>
    </source>
</evidence>
<proteinExistence type="inferred from homology"/>
<dbReference type="GO" id="GO:0015031">
    <property type="term" value="P:protein transport"/>
    <property type="evidence" value="ECO:0007669"/>
    <property type="project" value="UniProtKB-KW"/>
</dbReference>
<keyword evidence="2" id="KW-0813">Transport</keyword>
<dbReference type="Proteomes" id="UP000326757">
    <property type="component" value="Unassembled WGS sequence"/>
</dbReference>
<dbReference type="OrthoDB" id="18679at2759"/>
<keyword evidence="3" id="KW-0653">Protein transport</keyword>
<dbReference type="GO" id="GO:0019905">
    <property type="term" value="F:syntaxin binding"/>
    <property type="evidence" value="ECO:0007669"/>
    <property type="project" value="TreeGrafter"/>
</dbReference>
<sequence length="482" mass="52462">MVIDERERDRETYSVDLNTSISPLFNLPNPLFHQLILLLFITVYRLSCHPYYITYLSDKLPIESTIIMGLFSRKDKNSSPAPAANPYATPQPQADPYAQPTQSAYQSARQQYTAPGAGSAPNGGLPSGPRGGMGGPNPRAPAPNGGGYGSDKYGSGGGYGANRYDGPPANSGSKYGPAGYGGLGRTNSNDTTTTEDNKNELFGGAKDRYAQKAATGSERPPPYGAQSDSGPTSTGGGYGGYGEERQLTAEEEEEEDVQATKAQIRAMKQEDVSSTRNALRIAAQAEETGRATLARLGAQGERIHNTEKNLDLAANHNRLAEEKARELKTLNKSMFAVHVANPFTSKSRKAQRDEDIINKHRAERDQREETRNAAFASSQRMEANFRELQPGDAGYKAKATKASLAERSKYQFEADSEDDEMENEIDSNLDALGHAAGRLNLLAKATGQEVDNQNKHIERIIGKSDRVDDQIAMNRARLDRIH</sequence>
<feature type="coiled-coil region" evidence="5">
    <location>
        <begin position="303"/>
        <end position="333"/>
    </location>
</feature>
<dbReference type="GO" id="GO:0006906">
    <property type="term" value="P:vesicle fusion"/>
    <property type="evidence" value="ECO:0007669"/>
    <property type="project" value="TreeGrafter"/>
</dbReference>
<comment type="caution">
    <text evidence="8">The sequence shown here is derived from an EMBL/GenBank/DDBJ whole genome shotgun (WGS) entry which is preliminary data.</text>
</comment>
<dbReference type="PROSITE" id="PS50192">
    <property type="entry name" value="T_SNARE"/>
    <property type="match status" value="1"/>
</dbReference>
<evidence type="ECO:0000256" key="2">
    <source>
        <dbReference type="ARBA" id="ARBA00022448"/>
    </source>
</evidence>
<dbReference type="FunFam" id="1.20.5.110:FF:000048">
    <property type="entry name" value="Protein transport protein SEC9"/>
    <property type="match status" value="1"/>
</dbReference>
<keyword evidence="5" id="KW-0175">Coiled coil</keyword>
<dbReference type="GO" id="GO:0005886">
    <property type="term" value="C:plasma membrane"/>
    <property type="evidence" value="ECO:0007669"/>
    <property type="project" value="TreeGrafter"/>
</dbReference>
<dbReference type="GO" id="GO:0031201">
    <property type="term" value="C:SNARE complex"/>
    <property type="evidence" value="ECO:0007669"/>
    <property type="project" value="TreeGrafter"/>
</dbReference>
<evidence type="ECO:0000259" key="7">
    <source>
        <dbReference type="PROSITE" id="PS50192"/>
    </source>
</evidence>
<dbReference type="PANTHER" id="PTHR19305">
    <property type="entry name" value="SYNAPTOSOMAL ASSOCIATED PROTEIN"/>
    <property type="match status" value="1"/>
</dbReference>
<gene>
    <name evidence="8" type="ORF">EYC80_008088</name>
</gene>
<evidence type="ECO:0000256" key="3">
    <source>
        <dbReference type="ARBA" id="ARBA00022927"/>
    </source>
</evidence>